<accession>A0ACC0YPW7</accession>
<evidence type="ECO:0000313" key="1">
    <source>
        <dbReference type="EMBL" id="KAJ0040213.1"/>
    </source>
</evidence>
<dbReference type="Proteomes" id="UP001163603">
    <property type="component" value="Chromosome 5"/>
</dbReference>
<dbReference type="EMBL" id="CM047740">
    <property type="protein sequence ID" value="KAJ0040213.1"/>
    <property type="molecule type" value="Genomic_DNA"/>
</dbReference>
<gene>
    <name evidence="1" type="ORF">Pint_27347</name>
</gene>
<organism evidence="1 2">
    <name type="scientific">Pistacia integerrima</name>
    <dbReference type="NCBI Taxonomy" id="434235"/>
    <lineage>
        <taxon>Eukaryota</taxon>
        <taxon>Viridiplantae</taxon>
        <taxon>Streptophyta</taxon>
        <taxon>Embryophyta</taxon>
        <taxon>Tracheophyta</taxon>
        <taxon>Spermatophyta</taxon>
        <taxon>Magnoliopsida</taxon>
        <taxon>eudicotyledons</taxon>
        <taxon>Gunneridae</taxon>
        <taxon>Pentapetalae</taxon>
        <taxon>rosids</taxon>
        <taxon>malvids</taxon>
        <taxon>Sapindales</taxon>
        <taxon>Anacardiaceae</taxon>
        <taxon>Pistacia</taxon>
    </lineage>
</organism>
<keyword evidence="2" id="KW-1185">Reference proteome</keyword>
<comment type="caution">
    <text evidence="1">The sequence shown here is derived from an EMBL/GenBank/DDBJ whole genome shotgun (WGS) entry which is preliminary data.</text>
</comment>
<sequence length="279" mass="31367">MTLTDEMGLGKTVELLACVFAHQKPASDDGMLIDTSFEVVGDQEIKLQRLKRERVECICGAVSESHRGKKKRSAVELQKHTRKKDMTKIVVPNLNLVFYSSKRNNEDVYPAMGLTQIFNRKIQSPRPVLVSEEKMVVLTKKNFSNFITQNQQVMVVFYSSQYFWRNRLSPKSSAAAMKRKGNLVVAKVDAEKEKLLAKKYKIGNYPTLTLQIRIEHKILAIILGVTHTIECGLEQLENGPGGGLGSARDTPSTPRRSADQGRRGSRARRRLPVTRVQAG</sequence>
<reference evidence="2" key="1">
    <citation type="journal article" date="2023" name="G3 (Bethesda)">
        <title>Genome assembly and association tests identify interacting loci associated with vigor, precocity, and sex in interspecific pistachio rootstocks.</title>
        <authorList>
            <person name="Palmer W."/>
            <person name="Jacygrad E."/>
            <person name="Sagayaradj S."/>
            <person name="Cavanaugh K."/>
            <person name="Han R."/>
            <person name="Bertier L."/>
            <person name="Beede B."/>
            <person name="Kafkas S."/>
            <person name="Golino D."/>
            <person name="Preece J."/>
            <person name="Michelmore R."/>
        </authorList>
    </citation>
    <scope>NUCLEOTIDE SEQUENCE [LARGE SCALE GENOMIC DNA]</scope>
</reference>
<proteinExistence type="predicted"/>
<evidence type="ECO:0000313" key="2">
    <source>
        <dbReference type="Proteomes" id="UP001163603"/>
    </source>
</evidence>
<protein>
    <submittedName>
        <fullName evidence="1">Uncharacterized protein</fullName>
    </submittedName>
</protein>
<name>A0ACC0YPW7_9ROSI</name>